<accession>A0A7M1XIW4</accession>
<dbReference type="PANTHER" id="PTHR11614">
    <property type="entry name" value="PHOSPHOLIPASE-RELATED"/>
    <property type="match status" value="1"/>
</dbReference>
<sequence>MIMGIFEVKINEQFTLKGNNYLADNAKANLVIITGMNEHSSRYEPFSRFLNEHGISVSVLDHFGQGLNAPNPDDQEKWPIDAWEMVVKALNLKVEELRKEGKPVYLMGHSMGSFATQSYLERFPDTLDKVVIMGSNGKNNKLTISFGAKLASLLTNEKNWDKEDAFMGKMSLGPYSKAVKNRKTDLDWLSYNEDNVKKYISDPYCGHYNTHGFFKEFMKGMNTLYKKKNLANISKKEHILLVAGEEDPVGANGKGPRSLRDMYLKLGVKDVSLILYPHMRHEILNEVEREKVYQDILNFLNK</sequence>
<feature type="domain" description="Serine aminopeptidase S33" evidence="1">
    <location>
        <begin position="25"/>
        <end position="287"/>
    </location>
</feature>
<dbReference type="InterPro" id="IPR029058">
    <property type="entry name" value="AB_hydrolase_fold"/>
</dbReference>
<dbReference type="GO" id="GO:0016787">
    <property type="term" value="F:hydrolase activity"/>
    <property type="evidence" value="ECO:0007669"/>
    <property type="project" value="UniProtKB-KW"/>
</dbReference>
<protein>
    <submittedName>
        <fullName evidence="2">Alpha/beta fold hydrolase</fullName>
    </submittedName>
</protein>
<proteinExistence type="predicted"/>
<evidence type="ECO:0000313" key="3">
    <source>
        <dbReference type="Proteomes" id="UP000593591"/>
    </source>
</evidence>
<dbReference type="KEGG" id="trc:DYE49_02700"/>
<dbReference type="SUPFAM" id="SSF53474">
    <property type="entry name" value="alpha/beta-Hydrolases"/>
    <property type="match status" value="1"/>
</dbReference>
<keyword evidence="2" id="KW-0378">Hydrolase</keyword>
<evidence type="ECO:0000313" key="2">
    <source>
        <dbReference type="EMBL" id="QOS39423.1"/>
    </source>
</evidence>
<name>A0A7M1XIW4_9SPIR</name>
<dbReference type="AlphaFoldDB" id="A0A7M1XIW4"/>
<dbReference type="Proteomes" id="UP000593591">
    <property type="component" value="Chromosome"/>
</dbReference>
<dbReference type="InterPro" id="IPR022742">
    <property type="entry name" value="Hydrolase_4"/>
</dbReference>
<reference evidence="2 3" key="1">
    <citation type="submission" date="2018-08" db="EMBL/GenBank/DDBJ databases">
        <title>The first complete genome of Treponema rectale (CHPAT), a commensal spirochete of the bovine rectum.</title>
        <authorList>
            <person name="Staton G.J."/>
            <person name="Clegg S.R."/>
            <person name="Carter S.D."/>
            <person name="Radford A.D."/>
            <person name="Darby A."/>
            <person name="Hall N."/>
            <person name="Birtles R.J."/>
            <person name="Evans N.J."/>
        </authorList>
    </citation>
    <scope>NUCLEOTIDE SEQUENCE [LARGE SCALE GENOMIC DNA]</scope>
    <source>
        <strain evidence="2 3">CHPA</strain>
    </source>
</reference>
<gene>
    <name evidence="2" type="ORF">DYE49_02700</name>
</gene>
<dbReference type="InterPro" id="IPR051044">
    <property type="entry name" value="MAG_DAG_Lipase"/>
</dbReference>
<dbReference type="EMBL" id="CP031517">
    <property type="protein sequence ID" value="QOS39423.1"/>
    <property type="molecule type" value="Genomic_DNA"/>
</dbReference>
<evidence type="ECO:0000259" key="1">
    <source>
        <dbReference type="Pfam" id="PF12146"/>
    </source>
</evidence>
<organism evidence="2 3">
    <name type="scientific">Treponema rectale</name>
    <dbReference type="NCBI Taxonomy" id="744512"/>
    <lineage>
        <taxon>Bacteria</taxon>
        <taxon>Pseudomonadati</taxon>
        <taxon>Spirochaetota</taxon>
        <taxon>Spirochaetia</taxon>
        <taxon>Spirochaetales</taxon>
        <taxon>Treponemataceae</taxon>
        <taxon>Treponema</taxon>
    </lineage>
</organism>
<dbReference type="Pfam" id="PF12146">
    <property type="entry name" value="Hydrolase_4"/>
    <property type="match status" value="1"/>
</dbReference>
<dbReference type="Gene3D" id="3.40.50.1820">
    <property type="entry name" value="alpha/beta hydrolase"/>
    <property type="match status" value="1"/>
</dbReference>